<evidence type="ECO:0000256" key="3">
    <source>
        <dbReference type="ARBA" id="ARBA00022553"/>
    </source>
</evidence>
<sequence>MDEQQARKLKVVELRTEISKRGIVPKGNKAALLQTLLNALKEESENSPQQEEQAIESPVQDTSDNEKEVVQVQSSSIEEEMDVSQQDTTIDDTLDARPSPSKRQMAKKSARNRQANDAANADDNQPSTPIQNISVVEEDQSTDAIQATIDQRDIEESDSNNAQQVEATSQATSEKESDKGVEEATNEMAAVVDSKPMVEESTGDNEVNKMEQPEQSMTTAVGGRKRKADEALDNADDSKTGQDQDEGNSAAADDDMPASTVEADSKSTSRQSEEPSDFWSEEFDESAFVLDRYNSDLHVKISKDGLITEDYYKGGFAYLWGGIRATYGAKSGKVFYEIKILQFSSVELPDPETHKNALRVGWSVDSPYFQLGEDKYSYGFGSSGKAATTSNFFSYGKEFGVGDVIGCYLDLESEPSTVGFMKNGEDLGSAFQLAVDLSGKALFPHIYLKNARVQVNFGNEGEIWYNPPDGYSYIGGLRPDQLERAVTGPTKDDDCEVLMMIGLPGAGKTTWAEKHSKDNPDKRFYVLGTNLIMERMRVTGLQRKYNYQGRFQELISLSTECLGKLFEVAGRMKRNYILDQTNVYASAQKNKMRWFAGFRKKAIIVVPRHDELQKRSSIQKEKENKDIPSETIREMKFNFTLPIVGDIFEAVEYVEEREEIAKKIVIDYHREASSSGSSRKHPRTDSYNRYYPDRQRKDRHGHSNQSHRNSHQDRRNMGNSSQRRWIPGQDQRRGMPPRSRPSGGMRGHSHRGSGYQDRPRDRNDYNYRSSQYSSGRDSSYRHPGVPQQSHSMHSGGSYYSGGQNRGTPNYYSQNSSYPSSYDQSKSYQQSYGSSQGYSGSSSSSQYPQSYSQSSYSGNPSRHYDSNYASQSSYDQYNRSGFSGHSSSNRSSQGYNSTSSDSYYRRS</sequence>
<keyword evidence="2" id="KW-0488">Methylation</keyword>
<name>B3SC93_TRIAD</name>
<keyword evidence="3" id="KW-0597">Phosphoprotein</keyword>
<feature type="compositionally biased region" description="Polar residues" evidence="5">
    <location>
        <begin position="866"/>
        <end position="876"/>
    </location>
</feature>
<comment type="subcellular location">
    <subcellularLocation>
        <location evidence="1">Nucleus</location>
    </subcellularLocation>
</comment>
<accession>B3SC93</accession>
<dbReference type="Gene3D" id="1.10.720.30">
    <property type="entry name" value="SAP domain"/>
    <property type="match status" value="1"/>
</dbReference>
<dbReference type="GO" id="GO:0005634">
    <property type="term" value="C:nucleus"/>
    <property type="evidence" value="ECO:0000318"/>
    <property type="project" value="GO_Central"/>
</dbReference>
<feature type="compositionally biased region" description="Low complexity" evidence="5">
    <location>
        <begin position="766"/>
        <end position="777"/>
    </location>
</feature>
<dbReference type="EMBL" id="DS985269">
    <property type="protein sequence ID" value="EDV19621.1"/>
    <property type="molecule type" value="Genomic_DNA"/>
</dbReference>
<dbReference type="KEGG" id="tad:TRIADDRAFT_61890"/>
<dbReference type="PhylomeDB" id="B3SC93"/>
<evidence type="ECO:0000313" key="8">
    <source>
        <dbReference type="Proteomes" id="UP000009022"/>
    </source>
</evidence>
<dbReference type="PANTHER" id="PTHR12381:SF56">
    <property type="entry name" value="B30.2_SPRY DOMAIN-CONTAINING PROTEIN-RELATED"/>
    <property type="match status" value="1"/>
</dbReference>
<dbReference type="InterPro" id="IPR035778">
    <property type="entry name" value="SPRY_hnRNP_U"/>
</dbReference>
<evidence type="ECO:0000256" key="1">
    <source>
        <dbReference type="ARBA" id="ARBA00004123"/>
    </source>
</evidence>
<dbReference type="Gene3D" id="2.60.120.920">
    <property type="match status" value="1"/>
</dbReference>
<feature type="compositionally biased region" description="Low complexity" evidence="5">
    <location>
        <begin position="112"/>
        <end position="125"/>
    </location>
</feature>
<feature type="compositionally biased region" description="Low complexity" evidence="5">
    <location>
        <begin position="877"/>
        <end position="899"/>
    </location>
</feature>
<dbReference type="CDD" id="cd12884">
    <property type="entry name" value="SPRY_hnRNP"/>
    <property type="match status" value="1"/>
</dbReference>
<feature type="compositionally biased region" description="Low complexity" evidence="5">
    <location>
        <begin position="789"/>
        <end position="860"/>
    </location>
</feature>
<dbReference type="STRING" id="10228.B3SC93"/>
<dbReference type="InterPro" id="IPR003034">
    <property type="entry name" value="SAP_dom"/>
</dbReference>
<feature type="compositionally biased region" description="Basic and acidic residues" evidence="5">
    <location>
        <begin position="173"/>
        <end position="182"/>
    </location>
</feature>
<dbReference type="SMART" id="SM00449">
    <property type="entry name" value="SPRY"/>
    <property type="match status" value="1"/>
</dbReference>
<dbReference type="CTD" id="6759091"/>
<dbReference type="InterPro" id="IPR001870">
    <property type="entry name" value="B30.2/SPRY"/>
</dbReference>
<evidence type="ECO:0000313" key="7">
    <source>
        <dbReference type="EMBL" id="EDV19621.1"/>
    </source>
</evidence>
<dbReference type="InterPro" id="IPR013320">
    <property type="entry name" value="ConA-like_dom_sf"/>
</dbReference>
<dbReference type="AlphaFoldDB" id="B3SC93"/>
<dbReference type="HOGENOM" id="CLU_012140_0_1_1"/>
<evidence type="ECO:0000256" key="5">
    <source>
        <dbReference type="SAM" id="MobiDB-lite"/>
    </source>
</evidence>
<dbReference type="RefSeq" id="XP_002117859.1">
    <property type="nucleotide sequence ID" value="XM_002117823.1"/>
</dbReference>
<dbReference type="InterPro" id="IPR027417">
    <property type="entry name" value="P-loop_NTPase"/>
</dbReference>
<evidence type="ECO:0000256" key="2">
    <source>
        <dbReference type="ARBA" id="ARBA00022481"/>
    </source>
</evidence>
<dbReference type="InterPro" id="IPR043136">
    <property type="entry name" value="B30.2/SPRY_sf"/>
</dbReference>
<dbReference type="PROSITE" id="PS50188">
    <property type="entry name" value="B302_SPRY"/>
    <property type="match status" value="1"/>
</dbReference>
<dbReference type="GO" id="GO:0000380">
    <property type="term" value="P:alternative mRNA splicing, via spliceosome"/>
    <property type="evidence" value="ECO:0000318"/>
    <property type="project" value="GO_Central"/>
</dbReference>
<keyword evidence="8" id="KW-1185">Reference proteome</keyword>
<evidence type="ECO:0000259" key="6">
    <source>
        <dbReference type="PROSITE" id="PS50188"/>
    </source>
</evidence>
<dbReference type="SUPFAM" id="SSF52540">
    <property type="entry name" value="P-loop containing nucleoside triphosphate hydrolases"/>
    <property type="match status" value="1"/>
</dbReference>
<feature type="compositionally biased region" description="Low complexity" evidence="5">
    <location>
        <begin position="734"/>
        <end position="743"/>
    </location>
</feature>
<reference evidence="7 8" key="1">
    <citation type="journal article" date="2008" name="Nature">
        <title>The Trichoplax genome and the nature of placozoans.</title>
        <authorList>
            <person name="Srivastava M."/>
            <person name="Begovic E."/>
            <person name="Chapman J."/>
            <person name="Putnam N.H."/>
            <person name="Hellsten U."/>
            <person name="Kawashima T."/>
            <person name="Kuo A."/>
            <person name="Mitros T."/>
            <person name="Salamov A."/>
            <person name="Carpenter M.L."/>
            <person name="Signorovitch A.Y."/>
            <person name="Moreno M.A."/>
            <person name="Kamm K."/>
            <person name="Grimwood J."/>
            <person name="Schmutz J."/>
            <person name="Shapiro H."/>
            <person name="Grigoriev I.V."/>
            <person name="Buss L.W."/>
            <person name="Schierwater B."/>
            <person name="Dellaporta S.L."/>
            <person name="Rokhsar D.S."/>
        </authorList>
    </citation>
    <scope>NUCLEOTIDE SEQUENCE [LARGE SCALE GENOMIC DNA]</scope>
    <source>
        <strain evidence="7 8">Grell-BS-1999</strain>
    </source>
</reference>
<feature type="domain" description="B30.2/SPRY" evidence="6">
    <location>
        <begin position="268"/>
        <end position="462"/>
    </location>
</feature>
<dbReference type="Gene3D" id="3.40.50.300">
    <property type="entry name" value="P-loop containing nucleotide triphosphate hydrolases"/>
    <property type="match status" value="1"/>
</dbReference>
<dbReference type="FunCoup" id="B3SC93">
    <property type="interactions" value="2745"/>
</dbReference>
<feature type="region of interest" description="Disordered" evidence="5">
    <location>
        <begin position="670"/>
        <end position="906"/>
    </location>
</feature>
<dbReference type="InterPro" id="IPR036361">
    <property type="entry name" value="SAP_dom_sf"/>
</dbReference>
<proteinExistence type="predicted"/>
<dbReference type="SUPFAM" id="SSF49899">
    <property type="entry name" value="Concanavalin A-like lectins/glucanases"/>
    <property type="match status" value="1"/>
</dbReference>
<organism evidence="7 8">
    <name type="scientific">Trichoplax adhaerens</name>
    <name type="common">Trichoplax reptans</name>
    <dbReference type="NCBI Taxonomy" id="10228"/>
    <lineage>
        <taxon>Eukaryota</taxon>
        <taxon>Metazoa</taxon>
        <taxon>Placozoa</taxon>
        <taxon>Uniplacotomia</taxon>
        <taxon>Trichoplacea</taxon>
        <taxon>Trichoplacidae</taxon>
        <taxon>Trichoplax</taxon>
    </lineage>
</organism>
<feature type="compositionally biased region" description="Polar residues" evidence="5">
    <location>
        <begin position="159"/>
        <end position="172"/>
    </location>
</feature>
<dbReference type="GeneID" id="6759091"/>
<feature type="compositionally biased region" description="Basic and acidic residues" evidence="5">
    <location>
        <begin position="263"/>
        <end position="273"/>
    </location>
</feature>
<dbReference type="Pfam" id="PF00622">
    <property type="entry name" value="SPRY"/>
    <property type="match status" value="1"/>
</dbReference>
<feature type="compositionally biased region" description="Basic and acidic residues" evidence="5">
    <location>
        <begin position="683"/>
        <end position="696"/>
    </location>
</feature>
<dbReference type="PANTHER" id="PTHR12381">
    <property type="entry name" value="HETEROGENEOUS NUCLEAR RIBONUCLEOPROTEIN U FAMILY MEMBER"/>
    <property type="match status" value="1"/>
</dbReference>
<dbReference type="InterPro" id="IPR003877">
    <property type="entry name" value="SPRY_dom"/>
</dbReference>
<dbReference type="GO" id="GO:0003723">
    <property type="term" value="F:RNA binding"/>
    <property type="evidence" value="ECO:0000318"/>
    <property type="project" value="GO_Central"/>
</dbReference>
<dbReference type="Pfam" id="PF13671">
    <property type="entry name" value="AAA_33"/>
    <property type="match status" value="1"/>
</dbReference>
<dbReference type="Proteomes" id="UP000009022">
    <property type="component" value="Unassembled WGS sequence"/>
</dbReference>
<feature type="region of interest" description="Disordered" evidence="5">
    <location>
        <begin position="42"/>
        <end position="279"/>
    </location>
</feature>
<dbReference type="eggNOG" id="KOG2242">
    <property type="taxonomic scope" value="Eukaryota"/>
</dbReference>
<dbReference type="OMA" id="TGVWQTQ"/>
<dbReference type="InParanoid" id="B3SC93"/>
<gene>
    <name evidence="7" type="ORF">TRIADDRAFT_61890</name>
</gene>
<dbReference type="SMART" id="SM00513">
    <property type="entry name" value="SAP"/>
    <property type="match status" value="1"/>
</dbReference>
<dbReference type="OrthoDB" id="445357at2759"/>
<keyword evidence="4" id="KW-0539">Nucleus</keyword>
<evidence type="ECO:0000256" key="4">
    <source>
        <dbReference type="ARBA" id="ARBA00023242"/>
    </source>
</evidence>
<protein>
    <recommendedName>
        <fullName evidence="6">B30.2/SPRY domain-containing protein</fullName>
    </recommendedName>
</protein>